<dbReference type="Proteomes" id="UP000321532">
    <property type="component" value="Unassembled WGS sequence"/>
</dbReference>
<proteinExistence type="predicted"/>
<keyword evidence="3" id="KW-1185">Reference proteome</keyword>
<feature type="transmembrane region" description="Helical" evidence="1">
    <location>
        <begin position="57"/>
        <end position="73"/>
    </location>
</feature>
<evidence type="ECO:0000313" key="3">
    <source>
        <dbReference type="Proteomes" id="UP000321532"/>
    </source>
</evidence>
<keyword evidence="1" id="KW-1133">Transmembrane helix</keyword>
<accession>A0A512B5W9</accession>
<dbReference type="AlphaFoldDB" id="A0A512B5W9"/>
<feature type="transmembrane region" description="Helical" evidence="1">
    <location>
        <begin position="109"/>
        <end position="128"/>
    </location>
</feature>
<dbReference type="OrthoDB" id="981485at2"/>
<protein>
    <recommendedName>
        <fullName evidence="4">DUF4345 domain-containing protein</fullName>
    </recommendedName>
</protein>
<gene>
    <name evidence="2" type="ORF">AAE02nite_50260</name>
</gene>
<feature type="transmembrane region" description="Helical" evidence="1">
    <location>
        <begin position="85"/>
        <end position="103"/>
    </location>
</feature>
<evidence type="ECO:0000256" key="1">
    <source>
        <dbReference type="SAM" id="Phobius"/>
    </source>
</evidence>
<keyword evidence="1" id="KW-0812">Transmembrane</keyword>
<comment type="caution">
    <text evidence="2">The sequence shown here is derived from an EMBL/GenBank/DDBJ whole genome shotgun (WGS) entry which is preliminary data.</text>
</comment>
<dbReference type="RefSeq" id="WP_146905390.1">
    <property type="nucleotide sequence ID" value="NZ_BJYS01000059.1"/>
</dbReference>
<evidence type="ECO:0000313" key="2">
    <source>
        <dbReference type="EMBL" id="GEO07362.1"/>
    </source>
</evidence>
<reference evidence="2 3" key="1">
    <citation type="submission" date="2019-07" db="EMBL/GenBank/DDBJ databases">
        <title>Whole genome shotgun sequence of Adhaeribacter aerolatus NBRC 106133.</title>
        <authorList>
            <person name="Hosoyama A."/>
            <person name="Uohara A."/>
            <person name="Ohji S."/>
            <person name="Ichikawa N."/>
        </authorList>
    </citation>
    <scope>NUCLEOTIDE SEQUENCE [LARGE SCALE GENOMIC DNA]</scope>
    <source>
        <strain evidence="2 3">NBRC 106133</strain>
    </source>
</reference>
<organism evidence="2 3">
    <name type="scientific">Adhaeribacter aerolatus</name>
    <dbReference type="NCBI Taxonomy" id="670289"/>
    <lineage>
        <taxon>Bacteria</taxon>
        <taxon>Pseudomonadati</taxon>
        <taxon>Bacteroidota</taxon>
        <taxon>Cytophagia</taxon>
        <taxon>Cytophagales</taxon>
        <taxon>Hymenobacteraceae</taxon>
        <taxon>Adhaeribacter</taxon>
    </lineage>
</organism>
<name>A0A512B5W9_9BACT</name>
<dbReference type="InterPro" id="IPR025597">
    <property type="entry name" value="DUF4345"/>
</dbReference>
<evidence type="ECO:0008006" key="4">
    <source>
        <dbReference type="Google" id="ProtNLM"/>
    </source>
</evidence>
<keyword evidence="1" id="KW-0472">Membrane</keyword>
<feature type="transmembrane region" description="Helical" evidence="1">
    <location>
        <begin position="7"/>
        <end position="30"/>
    </location>
</feature>
<dbReference type="Pfam" id="PF14248">
    <property type="entry name" value="DUF4345"/>
    <property type="match status" value="1"/>
</dbReference>
<dbReference type="EMBL" id="BJYS01000059">
    <property type="protein sequence ID" value="GEO07362.1"/>
    <property type="molecule type" value="Genomic_DNA"/>
</dbReference>
<sequence>MRLLAYFFFYTYVGLLIVAGLWGAFIGARIDQKMLFDFDLTSVDQTTAASMLTQYRFLRLVEFGFGMFAILFTREVFSQLKYNRLFLGVMFLGVVARVVSYLVDGPPNWLFYFFAIYELVGVILIFFYTRNQLQPHGKFN</sequence>